<gene>
    <name evidence="3" type="ORF">A3B86_00885</name>
</gene>
<dbReference type="InterPro" id="IPR012171">
    <property type="entry name" value="Fatty_acid_desaturase"/>
</dbReference>
<dbReference type="GO" id="GO:0008610">
    <property type="term" value="P:lipid biosynthetic process"/>
    <property type="evidence" value="ECO:0007669"/>
    <property type="project" value="UniProtKB-ARBA"/>
</dbReference>
<keyword evidence="1" id="KW-0812">Transmembrane</keyword>
<organism evidence="3 4">
    <name type="scientific">Candidatus Yanofskybacteria bacterium RIFCSPHIGHO2_02_FULL_38_22b</name>
    <dbReference type="NCBI Taxonomy" id="1802673"/>
    <lineage>
        <taxon>Bacteria</taxon>
        <taxon>Candidatus Yanofskyibacteriota</taxon>
    </lineage>
</organism>
<dbReference type="GO" id="GO:0016020">
    <property type="term" value="C:membrane"/>
    <property type="evidence" value="ECO:0007669"/>
    <property type="project" value="TreeGrafter"/>
</dbReference>
<dbReference type="GO" id="GO:0016717">
    <property type="term" value="F:oxidoreductase activity, acting on paired donors, with oxidation of a pair of donors resulting in the reduction of molecular oxygen to two molecules of water"/>
    <property type="evidence" value="ECO:0007669"/>
    <property type="project" value="TreeGrafter"/>
</dbReference>
<accession>A0A1F8F2D2</accession>
<feature type="transmembrane region" description="Helical" evidence="1">
    <location>
        <begin position="22"/>
        <end position="43"/>
    </location>
</feature>
<evidence type="ECO:0000313" key="4">
    <source>
        <dbReference type="Proteomes" id="UP000176834"/>
    </source>
</evidence>
<evidence type="ECO:0000313" key="3">
    <source>
        <dbReference type="EMBL" id="OGN07294.1"/>
    </source>
</evidence>
<evidence type="ECO:0000259" key="2">
    <source>
        <dbReference type="Pfam" id="PF00487"/>
    </source>
</evidence>
<dbReference type="AlphaFoldDB" id="A0A1F8F2D2"/>
<protein>
    <recommendedName>
        <fullName evidence="2">Fatty acid desaturase domain-containing protein</fullName>
    </recommendedName>
</protein>
<dbReference type="PANTHER" id="PTHR19353">
    <property type="entry name" value="FATTY ACID DESATURASE 2"/>
    <property type="match status" value="1"/>
</dbReference>
<proteinExistence type="predicted"/>
<keyword evidence="1" id="KW-0472">Membrane</keyword>
<name>A0A1F8F2D2_9BACT</name>
<sequence>MTDHATIYRTIRDQGLLERSKVYYSTNFFFIAILHFAIVSLMLNIPLNLSSVLVLSLIWTFTSVQIAALGHDANHYQIFSSKKYNDLIAFLCWNLGVGISNRWWQDQYNDHHLHPNDINKDPSIDLVLFSFSENQLKRKNRL</sequence>
<feature type="transmembrane region" description="Helical" evidence="1">
    <location>
        <begin position="49"/>
        <end position="70"/>
    </location>
</feature>
<comment type="caution">
    <text evidence="3">The sequence shown here is derived from an EMBL/GenBank/DDBJ whole genome shotgun (WGS) entry which is preliminary data.</text>
</comment>
<keyword evidence="1" id="KW-1133">Transmembrane helix</keyword>
<dbReference type="PANTHER" id="PTHR19353:SF19">
    <property type="entry name" value="DELTA(5) FATTY ACID DESATURASE C-RELATED"/>
    <property type="match status" value="1"/>
</dbReference>
<feature type="domain" description="Fatty acid desaturase" evidence="2">
    <location>
        <begin position="54"/>
        <end position="127"/>
    </location>
</feature>
<dbReference type="InterPro" id="IPR005804">
    <property type="entry name" value="FA_desaturase_dom"/>
</dbReference>
<dbReference type="Pfam" id="PF00487">
    <property type="entry name" value="FA_desaturase"/>
    <property type="match status" value="1"/>
</dbReference>
<evidence type="ECO:0000256" key="1">
    <source>
        <dbReference type="SAM" id="Phobius"/>
    </source>
</evidence>
<dbReference type="EMBL" id="MGJN01000007">
    <property type="protein sequence ID" value="OGN07294.1"/>
    <property type="molecule type" value="Genomic_DNA"/>
</dbReference>
<dbReference type="Proteomes" id="UP000176834">
    <property type="component" value="Unassembled WGS sequence"/>
</dbReference>
<reference evidence="3 4" key="1">
    <citation type="journal article" date="2016" name="Nat. Commun.">
        <title>Thousands of microbial genomes shed light on interconnected biogeochemical processes in an aquifer system.</title>
        <authorList>
            <person name="Anantharaman K."/>
            <person name="Brown C.T."/>
            <person name="Hug L.A."/>
            <person name="Sharon I."/>
            <person name="Castelle C.J."/>
            <person name="Probst A.J."/>
            <person name="Thomas B.C."/>
            <person name="Singh A."/>
            <person name="Wilkins M.J."/>
            <person name="Karaoz U."/>
            <person name="Brodie E.L."/>
            <person name="Williams K.H."/>
            <person name="Hubbard S.S."/>
            <person name="Banfield J.F."/>
        </authorList>
    </citation>
    <scope>NUCLEOTIDE SEQUENCE [LARGE SCALE GENOMIC DNA]</scope>
</reference>